<accession>A0ABW8MHU6</accession>
<proteinExistence type="predicted"/>
<keyword evidence="2" id="KW-1185">Reference proteome</keyword>
<evidence type="ECO:0000313" key="1">
    <source>
        <dbReference type="EMBL" id="MFK4442306.1"/>
    </source>
</evidence>
<protein>
    <recommendedName>
        <fullName evidence="3">DUF4865 domain-containing protein</fullName>
    </recommendedName>
</protein>
<dbReference type="RefSeq" id="WP_404606508.1">
    <property type="nucleotide sequence ID" value="NZ_JBIYDN010000006.1"/>
</dbReference>
<evidence type="ECO:0008006" key="3">
    <source>
        <dbReference type="Google" id="ProtNLM"/>
    </source>
</evidence>
<dbReference type="InterPro" id="IPR032349">
    <property type="entry name" value="DUF4865"/>
</dbReference>
<dbReference type="Proteomes" id="UP001620514">
    <property type="component" value="Unassembled WGS sequence"/>
</dbReference>
<evidence type="ECO:0000313" key="2">
    <source>
        <dbReference type="Proteomes" id="UP001620514"/>
    </source>
</evidence>
<organism evidence="1 2">
    <name type="scientific">Caballeronia udeis</name>
    <dbReference type="NCBI Taxonomy" id="1232866"/>
    <lineage>
        <taxon>Bacteria</taxon>
        <taxon>Pseudomonadati</taxon>
        <taxon>Pseudomonadota</taxon>
        <taxon>Betaproteobacteria</taxon>
        <taxon>Burkholderiales</taxon>
        <taxon>Burkholderiaceae</taxon>
        <taxon>Caballeronia</taxon>
    </lineage>
</organism>
<dbReference type="Pfam" id="PF16157">
    <property type="entry name" value="DUF4865"/>
    <property type="match status" value="1"/>
</dbReference>
<reference evidence="1 2" key="1">
    <citation type="submission" date="2024-11" db="EMBL/GenBank/DDBJ databases">
        <title>Using genomics to understand microbial adaptation to soil warming.</title>
        <authorList>
            <person name="Deangelis K.M. PhD."/>
        </authorList>
    </citation>
    <scope>NUCLEOTIDE SEQUENCE [LARGE SCALE GENOMIC DNA]</scope>
    <source>
        <strain evidence="1 2">GAS97</strain>
    </source>
</reference>
<comment type="caution">
    <text evidence="1">The sequence shown here is derived from an EMBL/GenBank/DDBJ whole genome shotgun (WGS) entry which is preliminary data.</text>
</comment>
<sequence length="192" mass="21618">MIIAHYSHRLPANYDVGLIRSRAKERGPLWDDVPELYFKGFLLRESGRYGAIANDYSSLYLWRQDEAFRDFLVSGRYKVVTDAFGRAEIKTRFALDARRGPAHQARFVVKEDLDIPLDADLTAVFASEIERNREVAERSTTVAAAVGVDAQSWKFTRIVLSEREPAASDSGTSYEILHLAAPLLDTLPRNAA</sequence>
<gene>
    <name evidence="1" type="ORF">ABH943_002322</name>
</gene>
<name>A0ABW8MHU6_9BURK</name>
<dbReference type="EMBL" id="JBIYDN010000006">
    <property type="protein sequence ID" value="MFK4442306.1"/>
    <property type="molecule type" value="Genomic_DNA"/>
</dbReference>